<accession>A0A1E5L0F8</accession>
<evidence type="ECO:0000313" key="1">
    <source>
        <dbReference type="EMBL" id="OEH83601.1"/>
    </source>
</evidence>
<dbReference type="STRING" id="762845.BCR26_08980"/>
<keyword evidence="2" id="KW-1185">Reference proteome</keyword>
<evidence type="ECO:0000313" key="2">
    <source>
        <dbReference type="Proteomes" id="UP000095256"/>
    </source>
</evidence>
<sequence length="96" mass="11287">MELEDRQEKESVSSSQRQAFSMMGEIYHDQIVLENELKNMSKEDKYQLKKFLSTKKSKDILIQTMDGSLEELERVYGKENVKNFSKRIKHKGGKNV</sequence>
<dbReference type="RefSeq" id="WP_069697474.1">
    <property type="nucleotide sequence ID" value="NZ_JAGGMA010000012.1"/>
</dbReference>
<dbReference type="EMBL" id="MIEK01000005">
    <property type="protein sequence ID" value="OEH83601.1"/>
    <property type="molecule type" value="Genomic_DNA"/>
</dbReference>
<name>A0A1E5L0F8_9ENTE</name>
<dbReference type="AlphaFoldDB" id="A0A1E5L0F8"/>
<protein>
    <submittedName>
        <fullName evidence="1">Uncharacterized protein</fullName>
    </submittedName>
</protein>
<comment type="caution">
    <text evidence="1">The sequence shown here is derived from an EMBL/GenBank/DDBJ whole genome shotgun (WGS) entry which is preliminary data.</text>
</comment>
<dbReference type="Proteomes" id="UP000095256">
    <property type="component" value="Unassembled WGS sequence"/>
</dbReference>
<proteinExistence type="predicted"/>
<reference evidence="1 2" key="1">
    <citation type="submission" date="2016-09" db="EMBL/GenBank/DDBJ databases">
        <authorList>
            <person name="Capua I."/>
            <person name="De Benedictis P."/>
            <person name="Joannis T."/>
            <person name="Lombin L.H."/>
            <person name="Cattoli G."/>
        </authorList>
    </citation>
    <scope>NUCLEOTIDE SEQUENCE [LARGE SCALE GENOMIC DNA]</scope>
    <source>
        <strain evidence="1 2">LMG 25899</strain>
    </source>
</reference>
<organism evidence="1 2">
    <name type="scientific">Enterococcus rivorum</name>
    <dbReference type="NCBI Taxonomy" id="762845"/>
    <lineage>
        <taxon>Bacteria</taxon>
        <taxon>Bacillati</taxon>
        <taxon>Bacillota</taxon>
        <taxon>Bacilli</taxon>
        <taxon>Lactobacillales</taxon>
        <taxon>Enterococcaceae</taxon>
        <taxon>Enterococcus</taxon>
    </lineage>
</organism>
<gene>
    <name evidence="1" type="ORF">BCR26_08980</name>
</gene>